<organism evidence="1 2">
    <name type="scientific">Pteropus alecto</name>
    <name type="common">Black flying fox</name>
    <dbReference type="NCBI Taxonomy" id="9402"/>
    <lineage>
        <taxon>Eukaryota</taxon>
        <taxon>Metazoa</taxon>
        <taxon>Chordata</taxon>
        <taxon>Craniata</taxon>
        <taxon>Vertebrata</taxon>
        <taxon>Euteleostomi</taxon>
        <taxon>Mammalia</taxon>
        <taxon>Eutheria</taxon>
        <taxon>Laurasiatheria</taxon>
        <taxon>Chiroptera</taxon>
        <taxon>Yinpterochiroptera</taxon>
        <taxon>Pteropodoidea</taxon>
        <taxon>Pteropodidae</taxon>
        <taxon>Pteropodinae</taxon>
        <taxon>Pteropus</taxon>
    </lineage>
</organism>
<dbReference type="EMBL" id="KB030713">
    <property type="protein sequence ID" value="ELK11094.1"/>
    <property type="molecule type" value="Genomic_DNA"/>
</dbReference>
<gene>
    <name evidence="1" type="ORF">PAL_GLEAN10017111</name>
</gene>
<dbReference type="Proteomes" id="UP000010552">
    <property type="component" value="Unassembled WGS sequence"/>
</dbReference>
<reference evidence="2" key="1">
    <citation type="journal article" date="2013" name="Science">
        <title>Comparative analysis of bat genomes provides insight into the evolution of flight and immunity.</title>
        <authorList>
            <person name="Zhang G."/>
            <person name="Cowled C."/>
            <person name="Shi Z."/>
            <person name="Huang Z."/>
            <person name="Bishop-Lilly K.A."/>
            <person name="Fang X."/>
            <person name="Wynne J.W."/>
            <person name="Xiong Z."/>
            <person name="Baker M.L."/>
            <person name="Zhao W."/>
            <person name="Tachedjian M."/>
            <person name="Zhu Y."/>
            <person name="Zhou P."/>
            <person name="Jiang X."/>
            <person name="Ng J."/>
            <person name="Yang L."/>
            <person name="Wu L."/>
            <person name="Xiao J."/>
            <person name="Feng Y."/>
            <person name="Chen Y."/>
            <person name="Sun X."/>
            <person name="Zhang Y."/>
            <person name="Marsh G.A."/>
            <person name="Crameri G."/>
            <person name="Broder C.C."/>
            <person name="Frey K.G."/>
            <person name="Wang L.F."/>
            <person name="Wang J."/>
        </authorList>
    </citation>
    <scope>NUCLEOTIDE SEQUENCE [LARGE SCALE GENOMIC DNA]</scope>
</reference>
<protein>
    <submittedName>
        <fullName evidence="1">Uncharacterized protein</fullName>
    </submittedName>
</protein>
<accession>L5KHC8</accession>
<dbReference type="InParanoid" id="L5KHC8"/>
<dbReference type="AlphaFoldDB" id="L5KHC8"/>
<keyword evidence="2" id="KW-1185">Reference proteome</keyword>
<evidence type="ECO:0000313" key="1">
    <source>
        <dbReference type="EMBL" id="ELK11094.1"/>
    </source>
</evidence>
<sequence>MEKVQLIYALGRDNLKLFLKCRDRLAPHYHRELSLKWQWHLILIMVSILRPITLKPKCYYCPLVFHRWKDSVPGCRCTRTNDLGMLWMELKVPTTSVIAEERLEKEDDICSALSVSVDDLFLFRSSVKKLGQGRAVAACAGLGGSALIQPHSVYPGISSTIDMEPSKGPGPIFHAHGKE</sequence>
<evidence type="ECO:0000313" key="2">
    <source>
        <dbReference type="Proteomes" id="UP000010552"/>
    </source>
</evidence>
<name>L5KHC8_PTEAL</name>
<proteinExistence type="predicted"/>